<evidence type="ECO:0000313" key="3">
    <source>
        <dbReference type="Proteomes" id="UP000289738"/>
    </source>
</evidence>
<proteinExistence type="predicted"/>
<organism evidence="2 3">
    <name type="scientific">Arachis hypogaea</name>
    <name type="common">Peanut</name>
    <dbReference type="NCBI Taxonomy" id="3818"/>
    <lineage>
        <taxon>Eukaryota</taxon>
        <taxon>Viridiplantae</taxon>
        <taxon>Streptophyta</taxon>
        <taxon>Embryophyta</taxon>
        <taxon>Tracheophyta</taxon>
        <taxon>Spermatophyta</taxon>
        <taxon>Magnoliopsida</taxon>
        <taxon>eudicotyledons</taxon>
        <taxon>Gunneridae</taxon>
        <taxon>Pentapetalae</taxon>
        <taxon>rosids</taxon>
        <taxon>fabids</taxon>
        <taxon>Fabales</taxon>
        <taxon>Fabaceae</taxon>
        <taxon>Papilionoideae</taxon>
        <taxon>50 kb inversion clade</taxon>
        <taxon>dalbergioids sensu lato</taxon>
        <taxon>Dalbergieae</taxon>
        <taxon>Pterocarpus clade</taxon>
        <taxon>Arachis</taxon>
    </lineage>
</organism>
<dbReference type="Proteomes" id="UP000289738">
    <property type="component" value="Chromosome B09"/>
</dbReference>
<name>A0A444XX72_ARAHY</name>
<feature type="transmembrane region" description="Helical" evidence="1">
    <location>
        <begin position="72"/>
        <end position="89"/>
    </location>
</feature>
<keyword evidence="1" id="KW-1133">Transmembrane helix</keyword>
<accession>A0A444XX72</accession>
<gene>
    <name evidence="2" type="ORF">Ahy_B09g100229</name>
</gene>
<evidence type="ECO:0000313" key="2">
    <source>
        <dbReference type="EMBL" id="RYQ94025.1"/>
    </source>
</evidence>
<keyword evidence="3" id="KW-1185">Reference proteome</keyword>
<reference evidence="2 3" key="1">
    <citation type="submission" date="2019-01" db="EMBL/GenBank/DDBJ databases">
        <title>Sequencing of cultivated peanut Arachis hypogaea provides insights into genome evolution and oil improvement.</title>
        <authorList>
            <person name="Chen X."/>
        </authorList>
    </citation>
    <scope>NUCLEOTIDE SEQUENCE [LARGE SCALE GENOMIC DNA]</scope>
    <source>
        <strain evidence="3">cv. Fuhuasheng</strain>
        <tissue evidence="2">Leaves</tissue>
    </source>
</reference>
<evidence type="ECO:0000256" key="1">
    <source>
        <dbReference type="SAM" id="Phobius"/>
    </source>
</evidence>
<protein>
    <submittedName>
        <fullName evidence="2">Uncharacterized protein</fullName>
    </submittedName>
</protein>
<keyword evidence="1" id="KW-0472">Membrane</keyword>
<comment type="caution">
    <text evidence="2">The sequence shown here is derived from an EMBL/GenBank/DDBJ whole genome shotgun (WGS) entry which is preliminary data.</text>
</comment>
<keyword evidence="1" id="KW-0812">Transmembrane</keyword>
<dbReference type="AlphaFoldDB" id="A0A444XX72"/>
<sequence>MEKGLLRSLRKYETEAACTKQTSLGGGTGHLSGLSKVNLWHLAYVRESHNTRQLALGFIQTRVMMGVPRRSILFLLLIIFVLSILLQGSTSRLINDHHVDWNRRAEEKKHSSMFMQSYSAILSSLNSKSKNKKQIHAVSHRLPLRGKVGEADRPCVSYMFINYVRKSFWQAEYSSSLDNGGTF</sequence>
<dbReference type="EMBL" id="SDMP01000019">
    <property type="protein sequence ID" value="RYQ94025.1"/>
    <property type="molecule type" value="Genomic_DNA"/>
</dbReference>